<evidence type="ECO:0000313" key="4">
    <source>
        <dbReference type="Proteomes" id="UP000215261"/>
    </source>
</evidence>
<dbReference type="GO" id="GO:0003677">
    <property type="term" value="F:DNA binding"/>
    <property type="evidence" value="ECO:0007669"/>
    <property type="project" value="UniProtKB-KW"/>
</dbReference>
<evidence type="ECO:0000313" key="3">
    <source>
        <dbReference type="EMBL" id="OXS39638.1"/>
    </source>
</evidence>
<dbReference type="Pfam" id="PF01381">
    <property type="entry name" value="HTH_3"/>
    <property type="match status" value="1"/>
</dbReference>
<dbReference type="EMBL" id="LUGO01000056">
    <property type="protein sequence ID" value="OXS39638.1"/>
    <property type="molecule type" value="Genomic_DNA"/>
</dbReference>
<comment type="caution">
    <text evidence="3">The sequence shown here is derived from an EMBL/GenBank/DDBJ whole genome shotgun (WGS) entry which is preliminary data.</text>
</comment>
<feature type="domain" description="HTH cro/C1-type" evidence="2">
    <location>
        <begin position="5"/>
        <end position="51"/>
    </location>
</feature>
<sequence length="91" mass="10396">MEPMGISAYKLAKEIKVPTSRVQDILHGRRQITPDTSIRLGRYFGVSDGYFLNIQVEISLRREEEKNQNIFNSGTIACQVYSSNRKIIYAA</sequence>
<reference evidence="3 4" key="1">
    <citation type="submission" date="2016-03" db="EMBL/GenBank/DDBJ databases">
        <title>Sequencing of Lactobacillus Species from Commercial Turkeys.</title>
        <authorList>
            <person name="Johnson T.J."/>
            <person name="Youmans B.P."/>
            <person name="Case K.A."/>
        </authorList>
    </citation>
    <scope>NUCLEOTIDE SEQUENCE [LARGE SCALE GENOMIC DNA]</scope>
    <source>
        <strain evidence="3 4">UMNLA1</strain>
    </source>
</reference>
<dbReference type="PANTHER" id="PTHR36924:SF1">
    <property type="entry name" value="ANTITOXIN HIGA-1"/>
    <property type="match status" value="1"/>
</dbReference>
<dbReference type="Proteomes" id="UP000215261">
    <property type="component" value="Unassembled WGS sequence"/>
</dbReference>
<organism evidence="3 4">
    <name type="scientific">Ligilactobacillus agilis</name>
    <dbReference type="NCBI Taxonomy" id="1601"/>
    <lineage>
        <taxon>Bacteria</taxon>
        <taxon>Bacillati</taxon>
        <taxon>Bacillota</taxon>
        <taxon>Bacilli</taxon>
        <taxon>Lactobacillales</taxon>
        <taxon>Lactobacillaceae</taxon>
        <taxon>Ligilactobacillus</taxon>
    </lineage>
</organism>
<dbReference type="Gene3D" id="1.10.260.40">
    <property type="entry name" value="lambda repressor-like DNA-binding domains"/>
    <property type="match status" value="1"/>
</dbReference>
<dbReference type="SUPFAM" id="SSF47413">
    <property type="entry name" value="lambda repressor-like DNA-binding domains"/>
    <property type="match status" value="1"/>
</dbReference>
<gene>
    <name evidence="3" type="ORF">AYP69_06665</name>
</gene>
<dbReference type="PANTHER" id="PTHR36924">
    <property type="entry name" value="ANTITOXIN HIGA-1"/>
    <property type="match status" value="1"/>
</dbReference>
<dbReference type="AlphaFoldDB" id="A0A231Q823"/>
<name>A0A231Q823_9LACO</name>
<dbReference type="InterPro" id="IPR001387">
    <property type="entry name" value="Cro/C1-type_HTH"/>
</dbReference>
<dbReference type="InterPro" id="IPR013430">
    <property type="entry name" value="Toxin_antidote_HigA"/>
</dbReference>
<evidence type="ECO:0000256" key="1">
    <source>
        <dbReference type="ARBA" id="ARBA00023125"/>
    </source>
</evidence>
<dbReference type="PROSITE" id="PS50943">
    <property type="entry name" value="HTH_CROC1"/>
    <property type="match status" value="1"/>
</dbReference>
<dbReference type="CDD" id="cd00093">
    <property type="entry name" value="HTH_XRE"/>
    <property type="match status" value="1"/>
</dbReference>
<dbReference type="NCBIfam" id="TIGR02607">
    <property type="entry name" value="antidote_HigA"/>
    <property type="match status" value="1"/>
</dbReference>
<dbReference type="InterPro" id="IPR010982">
    <property type="entry name" value="Lambda_DNA-bd_dom_sf"/>
</dbReference>
<evidence type="ECO:0000259" key="2">
    <source>
        <dbReference type="PROSITE" id="PS50943"/>
    </source>
</evidence>
<keyword evidence="1" id="KW-0238">DNA-binding</keyword>
<accession>A0A231Q823</accession>
<protein>
    <submittedName>
        <fullName evidence="3">Transcriptional regulator</fullName>
    </submittedName>
</protein>
<proteinExistence type="predicted"/>